<gene>
    <name evidence="1" type="ORF">J2Z30_005153</name>
</gene>
<sequence>MVVDFLPDPVKERRAHGAPRRLDRTKWTVKAHGGFFTRELVQVAEQNLPLSGAYGGISVPDFERLFVLVNS</sequence>
<evidence type="ECO:0000313" key="1">
    <source>
        <dbReference type="EMBL" id="MBP2064130.1"/>
    </source>
</evidence>
<proteinExistence type="predicted"/>
<accession>A0ABS4MWL4</accession>
<protein>
    <submittedName>
        <fullName evidence="1">Uncharacterized protein</fullName>
    </submittedName>
</protein>
<dbReference type="Proteomes" id="UP000756710">
    <property type="component" value="Unassembled WGS sequence"/>
</dbReference>
<name>A0ABS4MWL4_9ACTN</name>
<dbReference type="RefSeq" id="WP_209468834.1">
    <property type="nucleotide sequence ID" value="NZ_BAABDR010000029.1"/>
</dbReference>
<keyword evidence="2" id="KW-1185">Reference proteome</keyword>
<evidence type="ECO:0000313" key="2">
    <source>
        <dbReference type="Proteomes" id="UP000756710"/>
    </source>
</evidence>
<comment type="caution">
    <text evidence="1">The sequence shown here is derived from an EMBL/GenBank/DDBJ whole genome shotgun (WGS) entry which is preliminary data.</text>
</comment>
<dbReference type="EMBL" id="JAGGLR010000014">
    <property type="protein sequence ID" value="MBP2064130.1"/>
    <property type="molecule type" value="Genomic_DNA"/>
</dbReference>
<reference evidence="1 2" key="1">
    <citation type="submission" date="2021-03" db="EMBL/GenBank/DDBJ databases">
        <title>Genomic Encyclopedia of Type Strains, Phase IV (KMG-IV): sequencing the most valuable type-strain genomes for metagenomic binning, comparative biology and taxonomic classification.</title>
        <authorList>
            <person name="Goeker M."/>
        </authorList>
    </citation>
    <scope>NUCLEOTIDE SEQUENCE [LARGE SCALE GENOMIC DNA]</scope>
    <source>
        <strain evidence="1 2">DSM 41954</strain>
    </source>
</reference>
<organism evidence="1 2">
    <name type="scientific">Streptomyces iranensis</name>
    <dbReference type="NCBI Taxonomy" id="576784"/>
    <lineage>
        <taxon>Bacteria</taxon>
        <taxon>Bacillati</taxon>
        <taxon>Actinomycetota</taxon>
        <taxon>Actinomycetes</taxon>
        <taxon>Kitasatosporales</taxon>
        <taxon>Streptomycetaceae</taxon>
        <taxon>Streptomyces</taxon>
        <taxon>Streptomyces violaceusniger group</taxon>
    </lineage>
</organism>